<reference evidence="2" key="1">
    <citation type="submission" date="2019-03" db="EMBL/GenBank/DDBJ databases">
        <title>Single cell metagenomics reveals metabolic interactions within the superorganism composed of flagellate Streblomastix strix and complex community of Bacteroidetes bacteria on its surface.</title>
        <authorList>
            <person name="Treitli S.C."/>
            <person name="Kolisko M."/>
            <person name="Husnik F."/>
            <person name="Keeling P."/>
            <person name="Hampl V."/>
        </authorList>
    </citation>
    <scope>NUCLEOTIDE SEQUENCE</scope>
    <source>
        <strain evidence="2">STM</strain>
    </source>
</reference>
<evidence type="ECO:0000259" key="1">
    <source>
        <dbReference type="Pfam" id="PF03432"/>
    </source>
</evidence>
<dbReference type="AlphaFoldDB" id="A0A5J4SSX4"/>
<sequence>MIGKIVKGRSFKGCISYVLGDKDAKILSAEGVLETNTTSIINSFYMQSLINPKLSKCVGHIPLAFSPDDKERMTDQFMERLAKEYMKLMGIENTQYIVVRHNNTTHPHCHIVFNRVDNDGETISDKNDRYRNEKVCKQLKDKYNLTYGQGKDKVNVQKLKGAEQTKYEIYHAIKDALPKAKSWKQFEEALKQKSISIEYKHKGQTNEVQGISFKKGEYSFKGSEIDRKFSYSKLDIVLRDNNHSQEQQQYEQQRVTPPKEAGASLIENAVSGVADAVSSIGGLFDIHPSNYDMNEAEALLRKKKKKKIKRPRL</sequence>
<gene>
    <name evidence="2" type="ORF">EZS27_004213</name>
</gene>
<dbReference type="InterPro" id="IPR005094">
    <property type="entry name" value="Endonuclease_MobA/VirD2"/>
</dbReference>
<name>A0A5J4SSX4_9ZZZZ</name>
<organism evidence="2">
    <name type="scientific">termite gut metagenome</name>
    <dbReference type="NCBI Taxonomy" id="433724"/>
    <lineage>
        <taxon>unclassified sequences</taxon>
        <taxon>metagenomes</taxon>
        <taxon>organismal metagenomes</taxon>
    </lineage>
</organism>
<comment type="caution">
    <text evidence="2">The sequence shown here is derived from an EMBL/GenBank/DDBJ whole genome shotgun (WGS) entry which is preliminary data.</text>
</comment>
<dbReference type="EMBL" id="SNRY01000071">
    <property type="protein sequence ID" value="KAA6348323.1"/>
    <property type="molecule type" value="Genomic_DNA"/>
</dbReference>
<dbReference type="Pfam" id="PF03432">
    <property type="entry name" value="Relaxase"/>
    <property type="match status" value="1"/>
</dbReference>
<evidence type="ECO:0000313" key="2">
    <source>
        <dbReference type="EMBL" id="KAA6348323.1"/>
    </source>
</evidence>
<accession>A0A5J4SSX4</accession>
<proteinExistence type="predicted"/>
<feature type="domain" description="MobA/VirD2-like nuclease" evidence="1">
    <location>
        <begin position="17"/>
        <end position="145"/>
    </location>
</feature>
<protein>
    <recommendedName>
        <fullName evidence="1">MobA/VirD2-like nuclease domain-containing protein</fullName>
    </recommendedName>
</protein>